<evidence type="ECO:0000256" key="3">
    <source>
        <dbReference type="ARBA" id="ARBA00022475"/>
    </source>
</evidence>
<feature type="transmembrane region" description="Helical" evidence="7">
    <location>
        <begin position="237"/>
        <end position="260"/>
    </location>
</feature>
<proteinExistence type="predicted"/>
<dbReference type="GO" id="GO:0022857">
    <property type="term" value="F:transmembrane transporter activity"/>
    <property type="evidence" value="ECO:0007669"/>
    <property type="project" value="InterPro"/>
</dbReference>
<dbReference type="Pfam" id="PF07690">
    <property type="entry name" value="MFS_1"/>
    <property type="match status" value="1"/>
</dbReference>
<dbReference type="PANTHER" id="PTHR23517">
    <property type="entry name" value="RESISTANCE PROTEIN MDTM, PUTATIVE-RELATED-RELATED"/>
    <property type="match status" value="1"/>
</dbReference>
<protein>
    <submittedName>
        <fullName evidence="9">MFS family permease</fullName>
    </submittedName>
</protein>
<dbReference type="OrthoDB" id="4822895at2"/>
<organism evidence="9 10">
    <name type="scientific">Inhella inkyongensis</name>
    <dbReference type="NCBI Taxonomy" id="392593"/>
    <lineage>
        <taxon>Bacteria</taxon>
        <taxon>Pseudomonadati</taxon>
        <taxon>Pseudomonadota</taxon>
        <taxon>Betaproteobacteria</taxon>
        <taxon>Burkholderiales</taxon>
        <taxon>Sphaerotilaceae</taxon>
        <taxon>Inhella</taxon>
    </lineage>
</organism>
<evidence type="ECO:0000256" key="1">
    <source>
        <dbReference type="ARBA" id="ARBA00004651"/>
    </source>
</evidence>
<sequence length="379" mass="39502">MSALPAGFVRLIAAMMAIHAVMAVARFTGIVWLLQQGHGAFWVGVLMALISLTPALLAGPAGAWADRYGLWRPLVGGAGLAALGVGAALLQPSLATLCAAALGSGAAIALAAVAVQREIALIARASSAHSQALYSWAAMGPALSNTLSPVLAGYVIEHMGFRPALALSFVLAPLAVWLLRHERHSPHPGQTTGSLLPAFDLLRNPSLRSLLLLNMVFAVSWDAHSFVVPVLGHERGYSASTIGLLLGSFALAVALVRLLIVRFAGRWSEAQSLRAALGICIAVLASYRWLPGVVGMAMGSFLLGLALGSVQPTLLAGLTRVTPHERHGQAFGLRMLFTNASSVLMPVSFGGAAALLGTAAPLWLMAACGLMVWPLTRER</sequence>
<keyword evidence="5 7" id="KW-1133">Transmembrane helix</keyword>
<accession>A0A840S1G1</accession>
<keyword evidence="4 7" id="KW-0812">Transmembrane</keyword>
<feature type="transmembrane region" description="Helical" evidence="7">
    <location>
        <begin position="331"/>
        <end position="349"/>
    </location>
</feature>
<evidence type="ECO:0000259" key="8">
    <source>
        <dbReference type="PROSITE" id="PS50850"/>
    </source>
</evidence>
<evidence type="ECO:0000256" key="7">
    <source>
        <dbReference type="SAM" id="Phobius"/>
    </source>
</evidence>
<dbReference type="SUPFAM" id="SSF103473">
    <property type="entry name" value="MFS general substrate transporter"/>
    <property type="match status" value="1"/>
</dbReference>
<feature type="transmembrane region" description="Helical" evidence="7">
    <location>
        <begin position="355"/>
        <end position="375"/>
    </location>
</feature>
<feature type="transmembrane region" description="Helical" evidence="7">
    <location>
        <begin position="70"/>
        <end position="88"/>
    </location>
</feature>
<feature type="transmembrane region" description="Helical" evidence="7">
    <location>
        <begin position="161"/>
        <end position="179"/>
    </location>
</feature>
<gene>
    <name evidence="9" type="ORF">HNQ51_000886</name>
</gene>
<feature type="transmembrane region" description="Helical" evidence="7">
    <location>
        <begin position="296"/>
        <end position="319"/>
    </location>
</feature>
<dbReference type="InterPro" id="IPR036259">
    <property type="entry name" value="MFS_trans_sf"/>
</dbReference>
<dbReference type="AlphaFoldDB" id="A0A840S1G1"/>
<feature type="transmembrane region" description="Helical" evidence="7">
    <location>
        <begin position="94"/>
        <end position="115"/>
    </location>
</feature>
<evidence type="ECO:0000256" key="4">
    <source>
        <dbReference type="ARBA" id="ARBA00022692"/>
    </source>
</evidence>
<dbReference type="PANTHER" id="PTHR23517:SF13">
    <property type="entry name" value="MAJOR FACILITATOR SUPERFAMILY MFS_1"/>
    <property type="match status" value="1"/>
</dbReference>
<keyword evidence="2" id="KW-0813">Transport</keyword>
<keyword evidence="10" id="KW-1185">Reference proteome</keyword>
<dbReference type="Gene3D" id="1.20.1250.20">
    <property type="entry name" value="MFS general substrate transporter like domains"/>
    <property type="match status" value="1"/>
</dbReference>
<evidence type="ECO:0000313" key="10">
    <source>
        <dbReference type="Proteomes" id="UP000554837"/>
    </source>
</evidence>
<keyword evidence="3" id="KW-1003">Cell membrane</keyword>
<dbReference type="PROSITE" id="PS50850">
    <property type="entry name" value="MFS"/>
    <property type="match status" value="1"/>
</dbReference>
<dbReference type="InterPro" id="IPR011701">
    <property type="entry name" value="MFS"/>
</dbReference>
<keyword evidence="6 7" id="KW-0472">Membrane</keyword>
<dbReference type="InterPro" id="IPR050171">
    <property type="entry name" value="MFS_Transporters"/>
</dbReference>
<evidence type="ECO:0000313" key="9">
    <source>
        <dbReference type="EMBL" id="MBB5203593.1"/>
    </source>
</evidence>
<dbReference type="Proteomes" id="UP000554837">
    <property type="component" value="Unassembled WGS sequence"/>
</dbReference>
<feature type="transmembrane region" description="Helical" evidence="7">
    <location>
        <begin position="12"/>
        <end position="34"/>
    </location>
</feature>
<dbReference type="RefSeq" id="WP_138857364.1">
    <property type="nucleotide sequence ID" value="NZ_CP040709.1"/>
</dbReference>
<feature type="transmembrane region" description="Helical" evidence="7">
    <location>
        <begin position="136"/>
        <end position="155"/>
    </location>
</feature>
<evidence type="ECO:0000256" key="2">
    <source>
        <dbReference type="ARBA" id="ARBA00022448"/>
    </source>
</evidence>
<feature type="domain" description="Major facilitator superfamily (MFS) profile" evidence="8">
    <location>
        <begin position="206"/>
        <end position="379"/>
    </location>
</feature>
<name>A0A840S1G1_9BURK</name>
<feature type="transmembrane region" description="Helical" evidence="7">
    <location>
        <begin position="272"/>
        <end position="290"/>
    </location>
</feature>
<comment type="subcellular location">
    <subcellularLocation>
        <location evidence="1">Cell membrane</location>
        <topology evidence="1">Multi-pass membrane protein</topology>
    </subcellularLocation>
</comment>
<reference evidence="9 10" key="1">
    <citation type="submission" date="2020-08" db="EMBL/GenBank/DDBJ databases">
        <title>Genomic Encyclopedia of Type Strains, Phase IV (KMG-IV): sequencing the most valuable type-strain genomes for metagenomic binning, comparative biology and taxonomic classification.</title>
        <authorList>
            <person name="Goeker M."/>
        </authorList>
    </citation>
    <scope>NUCLEOTIDE SEQUENCE [LARGE SCALE GENOMIC DNA]</scope>
    <source>
        <strain evidence="9 10">DSM 23958</strain>
    </source>
</reference>
<evidence type="ECO:0000256" key="6">
    <source>
        <dbReference type="ARBA" id="ARBA00023136"/>
    </source>
</evidence>
<feature type="transmembrane region" description="Helical" evidence="7">
    <location>
        <begin position="210"/>
        <end position="231"/>
    </location>
</feature>
<evidence type="ECO:0000256" key="5">
    <source>
        <dbReference type="ARBA" id="ARBA00022989"/>
    </source>
</evidence>
<dbReference type="InterPro" id="IPR020846">
    <property type="entry name" value="MFS_dom"/>
</dbReference>
<comment type="caution">
    <text evidence="9">The sequence shown here is derived from an EMBL/GenBank/DDBJ whole genome shotgun (WGS) entry which is preliminary data.</text>
</comment>
<dbReference type="GO" id="GO:0005886">
    <property type="term" value="C:plasma membrane"/>
    <property type="evidence" value="ECO:0007669"/>
    <property type="project" value="UniProtKB-SubCell"/>
</dbReference>
<dbReference type="EMBL" id="JACHHO010000001">
    <property type="protein sequence ID" value="MBB5203593.1"/>
    <property type="molecule type" value="Genomic_DNA"/>
</dbReference>
<feature type="transmembrane region" description="Helical" evidence="7">
    <location>
        <begin position="40"/>
        <end position="58"/>
    </location>
</feature>